<reference evidence="9 10" key="1">
    <citation type="journal article" date="2016" name="Mol. Biol. Evol.">
        <title>Comparative Genomics of Early-Diverging Mushroom-Forming Fungi Provides Insights into the Origins of Lignocellulose Decay Capabilities.</title>
        <authorList>
            <person name="Nagy L.G."/>
            <person name="Riley R."/>
            <person name="Tritt A."/>
            <person name="Adam C."/>
            <person name="Daum C."/>
            <person name="Floudas D."/>
            <person name="Sun H."/>
            <person name="Yadav J.S."/>
            <person name="Pangilinan J."/>
            <person name="Larsson K.H."/>
            <person name="Matsuura K."/>
            <person name="Barry K."/>
            <person name="Labutti K."/>
            <person name="Kuo R."/>
            <person name="Ohm R.A."/>
            <person name="Bhattacharya S.S."/>
            <person name="Shirouzu T."/>
            <person name="Yoshinaga Y."/>
            <person name="Martin F.M."/>
            <person name="Grigoriev I.V."/>
            <person name="Hibbett D.S."/>
        </authorList>
    </citation>
    <scope>NUCLEOTIDE SEQUENCE [LARGE SCALE GENOMIC DNA]</scope>
    <source>
        <strain evidence="9 10">HHB9708</strain>
    </source>
</reference>
<dbReference type="STRING" id="1314777.A0A164Q2D5"/>
<organism evidence="9 10">
    <name type="scientific">Sistotremastrum niveocremeum HHB9708</name>
    <dbReference type="NCBI Taxonomy" id="1314777"/>
    <lineage>
        <taxon>Eukaryota</taxon>
        <taxon>Fungi</taxon>
        <taxon>Dikarya</taxon>
        <taxon>Basidiomycota</taxon>
        <taxon>Agaricomycotina</taxon>
        <taxon>Agaricomycetes</taxon>
        <taxon>Sistotremastrales</taxon>
        <taxon>Sistotremastraceae</taxon>
        <taxon>Sertulicium</taxon>
        <taxon>Sertulicium niveocremeum</taxon>
    </lineage>
</organism>
<dbReference type="PANTHER" id="PTHR47966:SF1">
    <property type="entry name" value="ASPARTYL PROTEINASE"/>
    <property type="match status" value="1"/>
</dbReference>
<feature type="compositionally biased region" description="Basic and acidic residues" evidence="7">
    <location>
        <begin position="185"/>
        <end position="198"/>
    </location>
</feature>
<dbReference type="InterPro" id="IPR001461">
    <property type="entry name" value="Aspartic_peptidase_A1"/>
</dbReference>
<dbReference type="Gene3D" id="2.40.70.10">
    <property type="entry name" value="Acid Proteases"/>
    <property type="match status" value="2"/>
</dbReference>
<evidence type="ECO:0000256" key="7">
    <source>
        <dbReference type="SAM" id="MobiDB-lite"/>
    </source>
</evidence>
<feature type="compositionally biased region" description="Basic and acidic residues" evidence="7">
    <location>
        <begin position="344"/>
        <end position="354"/>
    </location>
</feature>
<sequence length="1130" mass="126006">MGAHSSKRNEERLSDWGSSIHRSDTEPESIHQARSAARTHASGAASRHDHDEDDRGEGPSRNPMLDLGDIAMRIEQSHSKEEAAKVAADGLEPMLELAEELRDEGYEGKGKGRANPMQSFGHRLGLDDEDAPPAISKLARWFGLGGTSDQPPQPPPKTDRRSRETGYPSMSDNNSIQYVPMNTKRRSEEPQPDPRRQSQDSQPPPSTRTSVRTFGKRVKSVEVPVEADAPHHDDAPEPPHEDAPAPGKPSGLRRFFSRKAPPPREEPPDEHTPVHSIFIEDDDTRREVAPEDPPASSPTRRRRLFTRRQSSGLDENAFTTRTKSKRRKSGSDQKSSGRRGFFRRIRDQEHKPTSEKPIPAAIHSIHEAEQRPAREKPVPRFFRRIRDQEEKPAAEKPVGRFFRRVKDQEQRPAEEKPVPKLASRLRKKSTKRRGKNKRVSTIPPSEPGAEYLRAPARQETPSPPPPREDVHAAPATDYRSERAASSHRQPSIRSDPRPPKRSSYATPSVREYEGSIYTRGGRSSRHGRTSSPQPPQSGSRLDSAERHRRLHGNAAPSSIRQPSIQEQPQSYQQSYPPSARTASRPTSSQRYRQLHGGDQEEAPVITRDFAYQNGGGHQDYAHDQPAYHGNYEDPGWDADPSYAQSHYVQSNVAPSEYISGSEAGSRYRNGNGNGHSQYAPPSTPHPRTHSRMASQPQQHSAAALPAMGSGQQVAHDEGAAHHLGPSQNIHLHSLKVSIGKNSQYKRHGFADYAKAIKKHRIPAGHHNPIFYDAMKHMICRRDPGQKHAPQAKYADPGMKGEGAVSAEDIQNDSEYACPVIIGTPAVTLTLDFDTGSSDLWVWSTETREKRSDKAKHAVYNPSKSRTSHQIPHVTWKISYADQSSASGDVHSDVVKLGNVTIPNQAVEVARQLSDAFTESGSDGILGLAFHRLNTASTKQKTPMENMIEQKLIKEPIFTVRLDKGDSEGYYTFGYMEMPKKASKLYYTRVIKDNGYWEFRSCYFKFGKQIYHRDNNTAILDTGTTLVLLHDTFVHLIYSAIPGAYLDSDQGGYIFPTNTKIPPLSFCVGDYLFTIPGKDLAFSEAGKGYSFGAVQSRGGNPQDILGDVFLKHIYAVFDQSDPPRLGIAQRP</sequence>
<feature type="region of interest" description="Disordered" evidence="7">
    <location>
        <begin position="1"/>
        <end position="86"/>
    </location>
</feature>
<feature type="compositionally biased region" description="Polar residues" evidence="7">
    <location>
        <begin position="580"/>
        <end position="591"/>
    </location>
</feature>
<dbReference type="EMBL" id="KV419429">
    <property type="protein sequence ID" value="KZS89260.1"/>
    <property type="molecule type" value="Genomic_DNA"/>
</dbReference>
<evidence type="ECO:0000259" key="8">
    <source>
        <dbReference type="PROSITE" id="PS51767"/>
    </source>
</evidence>
<keyword evidence="4 6" id="KW-0378">Hydrolase</keyword>
<dbReference type="CDD" id="cd06097">
    <property type="entry name" value="Aspergillopepsin_like"/>
    <property type="match status" value="1"/>
</dbReference>
<dbReference type="AlphaFoldDB" id="A0A164Q2D5"/>
<feature type="compositionally biased region" description="Polar residues" evidence="7">
    <location>
        <begin position="168"/>
        <end position="177"/>
    </location>
</feature>
<evidence type="ECO:0000256" key="1">
    <source>
        <dbReference type="ARBA" id="ARBA00007447"/>
    </source>
</evidence>
<feature type="compositionally biased region" description="Basic and acidic residues" evidence="7">
    <location>
        <begin position="21"/>
        <end position="31"/>
    </location>
</feature>
<evidence type="ECO:0000256" key="4">
    <source>
        <dbReference type="ARBA" id="ARBA00022801"/>
    </source>
</evidence>
<keyword evidence="3 6" id="KW-0064">Aspartyl protease</keyword>
<feature type="compositionally biased region" description="Polar residues" evidence="7">
    <location>
        <begin position="691"/>
        <end position="700"/>
    </location>
</feature>
<feature type="compositionally biased region" description="Basic and acidic residues" evidence="7">
    <location>
        <begin position="228"/>
        <end position="243"/>
    </location>
</feature>
<protein>
    <recommendedName>
        <fullName evidence="8">Peptidase A1 domain-containing protein</fullName>
    </recommendedName>
</protein>
<feature type="active site" evidence="5">
    <location>
        <position position="1020"/>
    </location>
</feature>
<gene>
    <name evidence="9" type="ORF">SISNIDRAFT_432045</name>
</gene>
<dbReference type="GO" id="GO:0006508">
    <property type="term" value="P:proteolysis"/>
    <property type="evidence" value="ECO:0007669"/>
    <property type="project" value="UniProtKB-KW"/>
</dbReference>
<keyword evidence="10" id="KW-1185">Reference proteome</keyword>
<dbReference type="PRINTS" id="PR00792">
    <property type="entry name" value="PEPSIN"/>
</dbReference>
<feature type="compositionally biased region" description="Polar residues" evidence="7">
    <location>
        <begin position="309"/>
        <end position="321"/>
    </location>
</feature>
<feature type="active site" evidence="5">
    <location>
        <position position="833"/>
    </location>
</feature>
<feature type="compositionally biased region" description="Basic and acidic residues" evidence="7">
    <location>
        <begin position="262"/>
        <end position="273"/>
    </location>
</feature>
<dbReference type="PROSITE" id="PS00141">
    <property type="entry name" value="ASP_PROTEASE"/>
    <property type="match status" value="1"/>
</dbReference>
<dbReference type="InterPro" id="IPR033121">
    <property type="entry name" value="PEPTIDASE_A1"/>
</dbReference>
<feature type="region of interest" description="Disordered" evidence="7">
    <location>
        <begin position="104"/>
        <end position="642"/>
    </location>
</feature>
<name>A0A164Q2D5_9AGAM</name>
<evidence type="ECO:0000256" key="3">
    <source>
        <dbReference type="ARBA" id="ARBA00022750"/>
    </source>
</evidence>
<dbReference type="InterPro" id="IPR034163">
    <property type="entry name" value="Aspergillopepsin-like_cat_dom"/>
</dbReference>
<feature type="domain" description="Peptidase A1" evidence="8">
    <location>
        <begin position="815"/>
        <end position="1127"/>
    </location>
</feature>
<dbReference type="SUPFAM" id="SSF50630">
    <property type="entry name" value="Acid proteases"/>
    <property type="match status" value="1"/>
</dbReference>
<comment type="similarity">
    <text evidence="1 6">Belongs to the peptidase A1 family.</text>
</comment>
<dbReference type="GO" id="GO:0004190">
    <property type="term" value="F:aspartic-type endopeptidase activity"/>
    <property type="evidence" value="ECO:0007669"/>
    <property type="project" value="UniProtKB-KW"/>
</dbReference>
<accession>A0A164Q2D5</accession>
<dbReference type="Proteomes" id="UP000076722">
    <property type="component" value="Unassembled WGS sequence"/>
</dbReference>
<evidence type="ECO:0000313" key="10">
    <source>
        <dbReference type="Proteomes" id="UP000076722"/>
    </source>
</evidence>
<proteinExistence type="inferred from homology"/>
<evidence type="ECO:0000256" key="6">
    <source>
        <dbReference type="RuleBase" id="RU000454"/>
    </source>
</evidence>
<feature type="compositionally biased region" description="Basic and acidic residues" evidence="7">
    <location>
        <begin position="75"/>
        <end position="84"/>
    </location>
</feature>
<feature type="compositionally biased region" description="Basic residues" evidence="7">
    <location>
        <begin position="423"/>
        <end position="438"/>
    </location>
</feature>
<evidence type="ECO:0000313" key="9">
    <source>
        <dbReference type="EMBL" id="KZS89260.1"/>
    </source>
</evidence>
<evidence type="ECO:0000256" key="5">
    <source>
        <dbReference type="PIRSR" id="PIRSR601461-1"/>
    </source>
</evidence>
<keyword evidence="2 6" id="KW-0645">Protease</keyword>
<evidence type="ECO:0000256" key="2">
    <source>
        <dbReference type="ARBA" id="ARBA00022670"/>
    </source>
</evidence>
<feature type="compositionally biased region" description="Low complexity" evidence="7">
    <location>
        <begin position="561"/>
        <end position="578"/>
    </location>
</feature>
<feature type="compositionally biased region" description="Basic and acidic residues" evidence="7">
    <location>
        <begin position="364"/>
        <end position="418"/>
    </location>
</feature>
<dbReference type="Pfam" id="PF00026">
    <property type="entry name" value="Asp"/>
    <property type="match status" value="1"/>
</dbReference>
<feature type="region of interest" description="Disordered" evidence="7">
    <location>
        <begin position="660"/>
        <end position="716"/>
    </location>
</feature>
<dbReference type="PANTHER" id="PTHR47966">
    <property type="entry name" value="BETA-SITE APP-CLEAVING ENZYME, ISOFORM A-RELATED"/>
    <property type="match status" value="1"/>
</dbReference>
<dbReference type="InterPro" id="IPR021109">
    <property type="entry name" value="Peptidase_aspartic_dom_sf"/>
</dbReference>
<dbReference type="PROSITE" id="PS51767">
    <property type="entry name" value="PEPTIDASE_A1"/>
    <property type="match status" value="1"/>
</dbReference>
<feature type="compositionally biased region" description="Polar residues" evidence="7">
    <location>
        <begin position="668"/>
        <end position="680"/>
    </location>
</feature>
<dbReference type="InterPro" id="IPR001969">
    <property type="entry name" value="Aspartic_peptidase_AS"/>
</dbReference>